<feature type="compositionally biased region" description="Basic and acidic residues" evidence="5">
    <location>
        <begin position="1675"/>
        <end position="1684"/>
    </location>
</feature>
<dbReference type="InterPro" id="IPR057373">
    <property type="entry name" value="ZNFX1"/>
</dbReference>
<dbReference type="InterPro" id="IPR047187">
    <property type="entry name" value="SF1_C_Upf1"/>
</dbReference>
<evidence type="ECO:0000256" key="3">
    <source>
        <dbReference type="ARBA" id="ARBA00022771"/>
    </source>
</evidence>
<comment type="caution">
    <text evidence="7">The sequence shown here is derived from an EMBL/GenBank/DDBJ whole genome shotgun (WGS) entry which is preliminary data.</text>
</comment>
<feature type="domain" description="NF-X1-type" evidence="6">
    <location>
        <begin position="1098"/>
        <end position="1120"/>
    </location>
</feature>
<dbReference type="PANTHER" id="PTHR10887:SF341">
    <property type="entry name" value="NFX1-TYPE ZINC FINGER-CONTAINING PROTEIN 1"/>
    <property type="match status" value="1"/>
</dbReference>
<dbReference type="InterPro" id="IPR000967">
    <property type="entry name" value="Znf_NFX1"/>
</dbReference>
<feature type="compositionally biased region" description="Acidic residues" evidence="5">
    <location>
        <begin position="614"/>
        <end position="634"/>
    </location>
</feature>
<name>A0A8S3Z5H4_9EUPU</name>
<dbReference type="GO" id="GO:0008270">
    <property type="term" value="F:zinc ion binding"/>
    <property type="evidence" value="ECO:0007669"/>
    <property type="project" value="UniProtKB-KW"/>
</dbReference>
<keyword evidence="4" id="KW-0862">Zinc</keyword>
<dbReference type="Pfam" id="PF13086">
    <property type="entry name" value="AAA_11"/>
    <property type="match status" value="2"/>
</dbReference>
<dbReference type="InterPro" id="IPR045055">
    <property type="entry name" value="DNA2/NAM7-like"/>
</dbReference>
<dbReference type="SMART" id="SM00438">
    <property type="entry name" value="ZnF_NFX"/>
    <property type="match status" value="2"/>
</dbReference>
<dbReference type="PANTHER" id="PTHR10887">
    <property type="entry name" value="DNA2/NAM7 HELICASE FAMILY"/>
    <property type="match status" value="1"/>
</dbReference>
<dbReference type="Gene3D" id="3.40.50.300">
    <property type="entry name" value="P-loop containing nucleotide triphosphate hydrolases"/>
    <property type="match status" value="3"/>
</dbReference>
<dbReference type="Pfam" id="PF25396">
    <property type="entry name" value="ZNFX1"/>
    <property type="match status" value="1"/>
</dbReference>
<keyword evidence="3" id="KW-0863">Zinc-finger</keyword>
<keyword evidence="8" id="KW-1185">Reference proteome</keyword>
<dbReference type="SUPFAM" id="SSF52540">
    <property type="entry name" value="P-loop containing nucleoside triphosphate hydrolases"/>
    <property type="match status" value="1"/>
</dbReference>
<dbReference type="CDD" id="cd18808">
    <property type="entry name" value="SF1_C_Upf1"/>
    <property type="match status" value="1"/>
</dbReference>
<feature type="domain" description="NF-X1-type" evidence="6">
    <location>
        <begin position="1290"/>
        <end position="1309"/>
    </location>
</feature>
<feature type="compositionally biased region" description="Acidic residues" evidence="5">
    <location>
        <begin position="1685"/>
        <end position="1700"/>
    </location>
</feature>
<evidence type="ECO:0000313" key="7">
    <source>
        <dbReference type="EMBL" id="CAG5123275.1"/>
    </source>
</evidence>
<dbReference type="GO" id="GO:0004386">
    <property type="term" value="F:helicase activity"/>
    <property type="evidence" value="ECO:0007669"/>
    <property type="project" value="InterPro"/>
</dbReference>
<dbReference type="InterPro" id="IPR027417">
    <property type="entry name" value="P-loop_NTPase"/>
</dbReference>
<feature type="region of interest" description="Disordered" evidence="5">
    <location>
        <begin position="1675"/>
        <end position="1700"/>
    </location>
</feature>
<feature type="region of interest" description="Disordered" evidence="5">
    <location>
        <begin position="610"/>
        <end position="645"/>
    </location>
</feature>
<evidence type="ECO:0000259" key="6">
    <source>
        <dbReference type="SMART" id="SM00438"/>
    </source>
</evidence>
<evidence type="ECO:0000313" key="8">
    <source>
        <dbReference type="Proteomes" id="UP000678393"/>
    </source>
</evidence>
<evidence type="ECO:0000256" key="2">
    <source>
        <dbReference type="ARBA" id="ARBA00022737"/>
    </source>
</evidence>
<keyword evidence="1" id="KW-0479">Metal-binding</keyword>
<dbReference type="FunFam" id="3.40.50.300:FF:001366">
    <property type="entry name" value="ATP binding protein, putative"/>
    <property type="match status" value="1"/>
</dbReference>
<evidence type="ECO:0000256" key="1">
    <source>
        <dbReference type="ARBA" id="ARBA00022723"/>
    </source>
</evidence>
<dbReference type="InterPro" id="IPR041679">
    <property type="entry name" value="DNA2/NAM7-like_C"/>
</dbReference>
<keyword evidence="2" id="KW-0677">Repeat</keyword>
<reference evidence="7" key="1">
    <citation type="submission" date="2021-04" db="EMBL/GenBank/DDBJ databases">
        <authorList>
            <consortium name="Molecular Ecology Group"/>
        </authorList>
    </citation>
    <scope>NUCLEOTIDE SEQUENCE</scope>
</reference>
<sequence length="1700" mass="194951">MALFPDTEELVASIEPFLRANKTKGAYRDLAHYLDIQSRLMKEDYLSPIRTGLKNFKLALQNNTNVKEDDLRFYYNVKIAKISFESDQGITHFVHFDNSPFKELDWEYSKRLMFGSLLVFSNDNFESTIFATVAYRDVEKLQRGILQVMFQNNLEKVFTSSENDTFIMAETTAYFESYRYVLEGLQEMEAIPLERYIISCMREIYPPRYLQENMRYNIASIMKNVYDSYPVPVLKDTEWPSADSTSLNDSQLEALKLALSNEIAIIQGPPGTGKTYVGLKIMRIILENKVMKKAFGSRGPILVVCYTNHALDQFLEGILDFCQTGIVRVGGGSSSPQLENFNLKQLRQNRSLSRKIPARINEAIKSFRRQLKAVSTAINRHWQETLRLETTILNVKDLEEEMSEKHKESLMDPRRETDIGGHIMSKWLKASNANMDNFLNKAAIKHLGKVIAKGDNIQNDSSLNNKKSAARTDFQTRVKIYNYWIKKYETDIEEKVDKLLSDVTPMNERKLQELMALKDEISNDILRDDILQPYMSDKVYESIRGCVKLESKEETKESSYVRNWLLNRVTRTDQLLDAIEQLTVKMSGGKQQRGRGRIFADTETAIHENRWVIDDSDDADANTDESSDENEEDEGRAMDDLDDGGTLKMSDIKELENSYKQFQDREIVMLQRAKMLGIDLTVEDDEQWQTANTMSYSKVFGLYHNAEAFTEQEASSVTDLWNLQLRDRYRLYKYWVLERKQKLTRRLTDLTEEYKIISKLKKKALSFKDIEILKRARVIGMTTTGAAKQREVLRDVGCHIIVVEEAAEVLEAHIVTTLNRNCQHLILIGDHQQLRPSPTVHKLAVDYDLEISLFERLIKNNIPHVTLTEQHRMRPEISTYLQHIYPNLQDHFSVFKYDNVRGVNSNVFFLQHEYKESEVDDTTSKANIHEARFLTGLCKYFIQHEYLGSQITVLAAYSGQVTSIRNEMEKEEGIYDNVRVTSIDNYQGEENDIILISLVRSNELNEVGFLKTDNRVCVALSRAKMGLFVIGNFQQLALKSTLWRNIVHTAKEDHVFGVGMKMVCRNHNHITYIVNPEDFAKEVPEGGCLRPCEATLPCGHTCTRLCHSSDPNHETSKCTQPCLKVCPQGHPCQKDCYRECGYCEVRVVKEIPLCGHKDQVPCYLDVDDVLCSRSCGTTMACGHICRGQCGVCMSKGHQPCLEKVDKVWHCTHRNNVECCTDTSTDPCPTKCSMRLDCGHKCKGTCGGCLSGRVHRACAEKCKQPLPCGHPCEGLCGVICAPCRSRCLTSCRHASCAKTNCGDPCDPCMENCAMVCQHRKCAALCMDECAEPPCSKMCGKPAPCKHKCMSLCGEICVCYQCEKENFHLIDTSSKNKPKWMVAHEKQERAKKFEVDKETVLMKIPKCKHIFTLAQLDRYIESFEPTDTSFLRCPVCPTPVQGISRYENINRQRAERRENMKEEIIQNSRVSDKKISRLIKSKLVVERFCTVDEGEFLSRNSEIDSNHALALSMQMRFAFALSKVYSIHRSFNQDIDFKIRKWKLIVSSIQLSMPPQLCTEMTMELHRLLLCEQFTFLAKMFKNMEIPLKDEVKTNLRAALKDLGKQQKLIPEDKSNLQGILDSLYEEFYRMAPSDEWSVDAKSLQSQVASVTDVLDQPQTEDLITILQQIAPQELKVHSTRVLERDSDTDEDDEDDDDDESN</sequence>
<dbReference type="GO" id="GO:0031380">
    <property type="term" value="C:nuclear RNA-directed RNA polymerase complex"/>
    <property type="evidence" value="ECO:0007669"/>
    <property type="project" value="TreeGrafter"/>
</dbReference>
<dbReference type="CDD" id="cd06008">
    <property type="entry name" value="NF-X1-zinc-finger"/>
    <property type="match status" value="1"/>
</dbReference>
<proteinExistence type="predicted"/>
<accession>A0A8S3Z5H4</accession>
<dbReference type="GO" id="GO:0031048">
    <property type="term" value="P:regulatory ncRNA-mediated heterochromatin formation"/>
    <property type="evidence" value="ECO:0007669"/>
    <property type="project" value="TreeGrafter"/>
</dbReference>
<dbReference type="Pfam" id="PF13087">
    <property type="entry name" value="AAA_12"/>
    <property type="match status" value="1"/>
</dbReference>
<organism evidence="7 8">
    <name type="scientific">Candidula unifasciata</name>
    <dbReference type="NCBI Taxonomy" id="100452"/>
    <lineage>
        <taxon>Eukaryota</taxon>
        <taxon>Metazoa</taxon>
        <taxon>Spiralia</taxon>
        <taxon>Lophotrochozoa</taxon>
        <taxon>Mollusca</taxon>
        <taxon>Gastropoda</taxon>
        <taxon>Heterobranchia</taxon>
        <taxon>Euthyneura</taxon>
        <taxon>Panpulmonata</taxon>
        <taxon>Eupulmonata</taxon>
        <taxon>Stylommatophora</taxon>
        <taxon>Helicina</taxon>
        <taxon>Helicoidea</taxon>
        <taxon>Geomitridae</taxon>
        <taxon>Candidula</taxon>
    </lineage>
</organism>
<gene>
    <name evidence="7" type="ORF">CUNI_LOCUS8833</name>
</gene>
<dbReference type="OrthoDB" id="2423195at2759"/>
<evidence type="ECO:0000256" key="5">
    <source>
        <dbReference type="SAM" id="MobiDB-lite"/>
    </source>
</evidence>
<dbReference type="Proteomes" id="UP000678393">
    <property type="component" value="Unassembled WGS sequence"/>
</dbReference>
<protein>
    <recommendedName>
        <fullName evidence="6">NF-X1-type domain-containing protein</fullName>
    </recommendedName>
</protein>
<evidence type="ECO:0000256" key="4">
    <source>
        <dbReference type="ARBA" id="ARBA00022833"/>
    </source>
</evidence>
<dbReference type="CDD" id="cd17936">
    <property type="entry name" value="EEXXEc_NFX1"/>
    <property type="match status" value="1"/>
</dbReference>
<dbReference type="EMBL" id="CAJHNH020001491">
    <property type="protein sequence ID" value="CAG5123275.1"/>
    <property type="molecule type" value="Genomic_DNA"/>
</dbReference>
<dbReference type="InterPro" id="IPR041677">
    <property type="entry name" value="DNA2/NAM7_AAA_11"/>
</dbReference>